<evidence type="ECO:0000259" key="1">
    <source>
        <dbReference type="Pfam" id="PF04754"/>
    </source>
</evidence>
<evidence type="ECO:0000313" key="3">
    <source>
        <dbReference type="Proteomes" id="UP001597041"/>
    </source>
</evidence>
<dbReference type="PANTHER" id="PTHR34611">
    <property type="match status" value="1"/>
</dbReference>
<dbReference type="EMBL" id="JBHTKK010000001">
    <property type="protein sequence ID" value="MFD1064426.1"/>
    <property type="molecule type" value="Genomic_DNA"/>
</dbReference>
<gene>
    <name evidence="2" type="ORF">ACFQ19_00170</name>
</gene>
<dbReference type="Proteomes" id="UP001597041">
    <property type="component" value="Unassembled WGS sequence"/>
</dbReference>
<proteinExistence type="predicted"/>
<feature type="domain" description="Transposase (putative) YhgA-like" evidence="1">
    <location>
        <begin position="4"/>
        <end position="82"/>
    </location>
</feature>
<organism evidence="2 3">
    <name type="scientific">Oceanobacillus locisalsi</name>
    <dbReference type="NCBI Taxonomy" id="546107"/>
    <lineage>
        <taxon>Bacteria</taxon>
        <taxon>Bacillati</taxon>
        <taxon>Bacillota</taxon>
        <taxon>Bacilli</taxon>
        <taxon>Bacillales</taxon>
        <taxon>Bacillaceae</taxon>
        <taxon>Oceanobacillus</taxon>
    </lineage>
</organism>
<keyword evidence="3" id="KW-1185">Reference proteome</keyword>
<protein>
    <submittedName>
        <fullName evidence="2">Rpn family recombination-promoting nuclease/putative transposase</fullName>
    </submittedName>
</protein>
<name>A0ABW3NA85_9BACI</name>
<evidence type="ECO:0000313" key="2">
    <source>
        <dbReference type="EMBL" id="MFD1064426.1"/>
    </source>
</evidence>
<dbReference type="RefSeq" id="WP_379590295.1">
    <property type="nucleotide sequence ID" value="NZ_JBHTKK010000001.1"/>
</dbReference>
<dbReference type="InterPro" id="IPR006842">
    <property type="entry name" value="Transposase_31"/>
</dbReference>
<dbReference type="PANTHER" id="PTHR34611:SF2">
    <property type="entry name" value="INACTIVE RECOMBINATION-PROMOTING NUCLEASE-LIKE PROTEIN RPNE-RELATED"/>
    <property type="match status" value="1"/>
</dbReference>
<comment type="caution">
    <text evidence="2">The sequence shown here is derived from an EMBL/GenBank/DDBJ whole genome shotgun (WGS) entry which is preliminary data.</text>
</comment>
<accession>A0ABW3NA85</accession>
<reference evidence="3" key="1">
    <citation type="journal article" date="2019" name="Int. J. Syst. Evol. Microbiol.">
        <title>The Global Catalogue of Microorganisms (GCM) 10K type strain sequencing project: providing services to taxonomists for standard genome sequencing and annotation.</title>
        <authorList>
            <consortium name="The Broad Institute Genomics Platform"/>
            <consortium name="The Broad Institute Genome Sequencing Center for Infectious Disease"/>
            <person name="Wu L."/>
            <person name="Ma J."/>
        </authorList>
    </citation>
    <scope>NUCLEOTIDE SEQUENCE [LARGE SCALE GENOMIC DNA]</scope>
    <source>
        <strain evidence="3">CCUG 56608</strain>
    </source>
</reference>
<sequence>MNRPHDKLFKETFGDLDVTTNFMHHYLPEEILDIIDIDTLAPQNGSFIESELKDSYSDLLFHVQMGDEEGYLYFLFEHKTKLPSVGTFVLPTEG</sequence>
<dbReference type="InterPro" id="IPR051699">
    <property type="entry name" value="Rpn/YhgA-like_nuclease"/>
</dbReference>
<dbReference type="Pfam" id="PF04754">
    <property type="entry name" value="Transposase_31"/>
    <property type="match status" value="1"/>
</dbReference>